<accession>A0A0M9F3W7</accession>
<name>A0A0M9F3W7_FUSLA</name>
<feature type="region of interest" description="Disordered" evidence="2">
    <location>
        <begin position="1"/>
        <end position="98"/>
    </location>
</feature>
<feature type="compositionally biased region" description="Acidic residues" evidence="2">
    <location>
        <begin position="2375"/>
        <end position="2386"/>
    </location>
</feature>
<feature type="compositionally biased region" description="Basic and acidic residues" evidence="2">
    <location>
        <begin position="2216"/>
        <end position="2226"/>
    </location>
</feature>
<feature type="compositionally biased region" description="Polar residues" evidence="2">
    <location>
        <begin position="175"/>
        <end position="197"/>
    </location>
</feature>
<dbReference type="EMBL" id="JXCE01000015">
    <property type="protein sequence ID" value="KPA45266.1"/>
    <property type="molecule type" value="Genomic_DNA"/>
</dbReference>
<sequence length="2408" mass="264671">MSLSERDSSYDGEFQLRHPYAASSDPNLRALVPMWDSSDPERCPPPLPMNPGSPLTSRAGTSSAIASAHAALNERAQQNAMVPAKRIESPTKGHRRLQSSVRDISLMIEGASGHNSPSRSPERQQRPETPTRSRDHDNRPSDTHSTVSSSTPVPGPSLTPIMRPAARRPPPQSILGENTPPQSSTMLALQHMSSTPSKEPENPLSDITNGSTAVSKGPQNLEALSDQILSLTSIATGLQKEMSQLSRRSRDNATDLLSLKEATNSRDEDIRKSLRELLGSHGSGNDGQNRLPPARDPFGGYFLDNKPHNLSPPSTRGFQLPRIPSPKSFGDSIERGSIISTPSLIGSEANSSLVLLERIIREMGTKEGQESLLGRLQEVSNKLSGMATSQKLDEVIDQVRAQSEQAIISYGSPHASRSRNLSFESENSSMPGQARSAVSQRVEHIMKNEARRNSEPSARGSDILNDDLMSIIRSVKDSVSQGGGLTAEVKALVRELRGEVLGMGREIGKRLDQQAASKRSVEDHDTPSKDEVARVIDEGLEQMKDQLNHVLREHRRQSAASVNTQKSAVDYQEIYNAMRAAIQDNEATKSNLPDLSREDVIEAVRDAWENYKPEIEVQQIGLERDEVLACLKQGMQEYSARGDHPPAASRDDVLTAVVEGLQHYVPPQVDQPATLSRDEIIDAVRDCLEEFEFPVAPGAGGDFTHEDMVHAVREGLQDLDVHSSRALVPASSGNSDDVSDRLREIMEYLRQEFKTMSEEAKENVAATGRETEQVLGATKDGFESLREAMESYVDRATGAAGQEEFMDDLLKSLEDFKDEMAGIVSTTNQESREQLQTELEGLREIVNSSMIPAPPPQTNNTEVLEALNTGFNNLRQEVLRPRAETSEILDALNDGLNDLRAGMDRVTNKPTDLTANDEILDALKAGLDSVRADIESIRDSSNDQAVATLNAPPAANDEIMEALKSGLSGVRADLEALRDSQTEKAVAVVEPKENDEVLEALKNGLDALRVDIEAIRENTSEKAVAPVDTTSNDDVIAAVKTGLESLRADFEAVRDSREKALAPVDKPSSSDEFVEALKNGLESLRADIESARETGDRSASDENTSNDEVIVTLKTGLDSLHAEIAALANQEKPEASVENTSNDEVIVTLKNGLDSLHAEIAALANQEKTEAAAENTSNDEVIVTLKNGLDSLHTDIEAIAAAQKSAAPADNTTNDEVIEALKNGLDSLRTDIEALQESNQKALAPVADTKPNDEVLDALKTGLESLRSDIESLRETNSERAIAPAESLSDEKILEALKTGLESVRSDIEALRDSNGERALAAISTEKTEDGESGEGIKSDDVKNLEVLIAGLAIKIDSVKAENQGVQKDDLSRMEELLRTVQDSVDEIASRETLTRSVSVKKKKEEGTEEPESGIQGDAEEPASKEDMQAIETILRNTKGKLDDLIDGEQAVRKDHIDNVEALLLETRETMGSLTTQLETVSRKEEVAALEALLTQVSTGLDEIKEHAAKESENPDKVSKGDVEAVEALTLEIKTALEGFTSTDLALLARKEDVSNLETLLIKKEDLTGLETIVKEFQEKLDTTVDAQTKAIAVRDEESTSVVDRVTEVKNFLEELQGAINTKLDEGATGVEGVSKLLETMGEKIDKNENVHQDLKDMLDMIKAEFEDSKAVVSGVKVESNEKLQEATETLGTKLNEKIGELVAKYETLQTTLDERSKVSEARDEVMEAALVGSKSVTDELKLLIDTLGSTVTDSLEKMEEASKTVFTKVEELGTRTEETHTEDKAEHQQTRDKITEALAAVEGLKGEVGESHPKIIESVKDLLLLVGEHFEHSKSSTTEIQDKIVEHKSPEELMTLLTLLTDDKYNNTQVHEKLDKLIEQIYNDSEVKERLDKIIEEKYNDAEVREKLDKIIEEKYDDAPVHEKLATIIESKYDDSEVREKLDNIIESKYDDAEVRAKLDKIIEEKYDDTPVKEMLGTIIEQKYDDAPVKEMLGTIIEQKYDDTPVRDKLDLIMDSKYDDTIVREKLDLVLDGRYDDAVVQDKLDKLVEHTAVADQAFTRLDTLDKVHASVLKTAADISDFLQSQKRRIEKAHEDHSRHLQETMASVERKLAEKDHVETAVLNLRDEELRLRQSVMSLRSEQENLIRQKTRLTGDVSSLETALSMRKEELYDMESRAENLERRILEGVMDHSRVLLMSKAKRSGSDAMSRKRVRKPAEEDSQDGRKSIVGMALNAKRNLAAPSPTGAGRRIVSLSQINNNVATGGVKRSQSVRTPAGGGGKVYRKRSWGGGLNMADNDKENSVNETVEEVDEADVKPGMTSETVEVPDEETIVLEQEINGEGSERGDSDNETLRRSSRGTVITNSTDMYTDGESYSEDSYTESEWTESNVGTDAGSVQGNEVAIIGN</sequence>
<feature type="compositionally biased region" description="Polar residues" evidence="2">
    <location>
        <begin position="55"/>
        <end position="65"/>
    </location>
</feature>
<feature type="compositionally biased region" description="Low complexity" evidence="2">
    <location>
        <begin position="143"/>
        <end position="164"/>
    </location>
</feature>
<evidence type="ECO:0000313" key="3">
    <source>
        <dbReference type="EMBL" id="KPA45266.1"/>
    </source>
</evidence>
<feature type="compositionally biased region" description="Polar residues" evidence="2">
    <location>
        <begin position="205"/>
        <end position="217"/>
    </location>
</feature>
<feature type="compositionally biased region" description="Basic and acidic residues" evidence="2">
    <location>
        <begin position="2343"/>
        <end position="2355"/>
    </location>
</feature>
<feature type="compositionally biased region" description="Polar residues" evidence="2">
    <location>
        <begin position="2390"/>
        <end position="2400"/>
    </location>
</feature>
<keyword evidence="4" id="KW-1185">Reference proteome</keyword>
<feature type="region of interest" description="Disordered" evidence="2">
    <location>
        <begin position="1397"/>
        <end position="1424"/>
    </location>
</feature>
<dbReference type="Proteomes" id="UP000037904">
    <property type="component" value="Unassembled WGS sequence"/>
</dbReference>
<proteinExistence type="predicted"/>
<gene>
    <name evidence="3" type="ORF">FLAG1_01761</name>
</gene>
<feature type="region of interest" description="Disordered" evidence="2">
    <location>
        <begin position="412"/>
        <end position="433"/>
    </location>
</feature>
<organism evidence="3 4">
    <name type="scientific">Fusarium langsethiae</name>
    <dbReference type="NCBI Taxonomy" id="179993"/>
    <lineage>
        <taxon>Eukaryota</taxon>
        <taxon>Fungi</taxon>
        <taxon>Dikarya</taxon>
        <taxon>Ascomycota</taxon>
        <taxon>Pezizomycotina</taxon>
        <taxon>Sordariomycetes</taxon>
        <taxon>Hypocreomycetidae</taxon>
        <taxon>Hypocreales</taxon>
        <taxon>Nectriaceae</taxon>
        <taxon>Fusarium</taxon>
    </lineage>
</organism>
<feature type="coiled-coil region" evidence="1">
    <location>
        <begin position="1218"/>
        <end position="1314"/>
    </location>
</feature>
<keyword evidence="1" id="KW-0175">Coiled coil</keyword>
<feature type="region of interest" description="Disordered" evidence="2">
    <location>
        <begin position="2201"/>
        <end position="2226"/>
    </location>
</feature>
<reference evidence="3 4" key="1">
    <citation type="submission" date="2015-04" db="EMBL/GenBank/DDBJ databases">
        <title>The draft genome sequence of Fusarium langsethiae, a T-2/HT-2 mycotoxin producer.</title>
        <authorList>
            <person name="Lysoe E."/>
            <person name="Divon H.H."/>
            <person name="Terzi V."/>
            <person name="Orru L."/>
            <person name="Lamontanara A."/>
            <person name="Kolseth A.-K."/>
            <person name="Frandsen R.J."/>
            <person name="Nielsen K."/>
            <person name="Thrane U."/>
        </authorList>
    </citation>
    <scope>NUCLEOTIDE SEQUENCE [LARGE SCALE GENOMIC DNA]</scope>
    <source>
        <strain evidence="3 4">Fl201059</strain>
    </source>
</reference>
<feature type="compositionally biased region" description="Polar residues" evidence="2">
    <location>
        <begin position="418"/>
        <end position="433"/>
    </location>
</feature>
<comment type="caution">
    <text evidence="3">The sequence shown here is derived from an EMBL/GenBank/DDBJ whole genome shotgun (WGS) entry which is preliminary data.</text>
</comment>
<feature type="region of interest" description="Disordered" evidence="2">
    <location>
        <begin position="278"/>
        <end position="297"/>
    </location>
</feature>
<evidence type="ECO:0000313" key="4">
    <source>
        <dbReference type="Proteomes" id="UP000037904"/>
    </source>
</evidence>
<evidence type="ECO:0000256" key="1">
    <source>
        <dbReference type="SAM" id="Coils"/>
    </source>
</evidence>
<feature type="region of interest" description="Disordered" evidence="2">
    <location>
        <begin position="110"/>
        <end position="217"/>
    </location>
</feature>
<feature type="compositionally biased region" description="Basic and acidic residues" evidence="2">
    <location>
        <begin position="120"/>
        <end position="142"/>
    </location>
</feature>
<dbReference type="PANTHER" id="PTHR23159">
    <property type="entry name" value="CENTROSOMAL PROTEIN 2"/>
    <property type="match status" value="1"/>
</dbReference>
<protein>
    <submittedName>
        <fullName evidence="3">Transport protein uso1</fullName>
    </submittedName>
</protein>
<evidence type="ECO:0000256" key="2">
    <source>
        <dbReference type="SAM" id="MobiDB-lite"/>
    </source>
</evidence>
<feature type="region of interest" description="Disordered" evidence="2">
    <location>
        <begin position="2266"/>
        <end position="2301"/>
    </location>
</feature>
<feature type="region of interest" description="Disordered" evidence="2">
    <location>
        <begin position="2340"/>
        <end position="2408"/>
    </location>
</feature>
<feature type="compositionally biased region" description="Polar residues" evidence="2">
    <location>
        <begin position="2359"/>
        <end position="2369"/>
    </location>
</feature>
<dbReference type="PANTHER" id="PTHR23159:SF31">
    <property type="entry name" value="CENTROSOME-ASSOCIATED PROTEIN CEP250 ISOFORM X1"/>
    <property type="match status" value="1"/>
</dbReference>